<evidence type="ECO:0000256" key="11">
    <source>
        <dbReference type="ARBA" id="ARBA00041912"/>
    </source>
</evidence>
<evidence type="ECO:0000256" key="8">
    <source>
        <dbReference type="ARBA" id="ARBA00038932"/>
    </source>
</evidence>
<evidence type="ECO:0000256" key="9">
    <source>
        <dbReference type="ARBA" id="ARBA00039086"/>
    </source>
</evidence>
<evidence type="ECO:0000256" key="10">
    <source>
        <dbReference type="ARBA" id="ARBA00041631"/>
    </source>
</evidence>
<evidence type="ECO:0000256" key="6">
    <source>
        <dbReference type="ARBA" id="ARBA00036735"/>
    </source>
</evidence>
<dbReference type="GO" id="GO:0004167">
    <property type="term" value="F:dopachrome isomerase activity"/>
    <property type="evidence" value="ECO:0007669"/>
    <property type="project" value="UniProtKB-EC"/>
</dbReference>
<protein>
    <recommendedName>
        <fullName evidence="12">L-dopachrome isomerase</fullName>
        <ecNumber evidence="9">5.3.2.1</ecNumber>
        <ecNumber evidence="8">5.3.3.12</ecNumber>
    </recommendedName>
    <alternativeName>
        <fullName evidence="10">L-dopachrome tautomerase</fullName>
    </alternativeName>
    <alternativeName>
        <fullName evidence="11">Phenylpyruvate tautomerase</fullName>
    </alternativeName>
</protein>
<evidence type="ECO:0000313" key="13">
    <source>
        <dbReference type="EMBL" id="CAF0919957.1"/>
    </source>
</evidence>
<comment type="similarity">
    <text evidence="2">Belongs to the MIF family.</text>
</comment>
<evidence type="ECO:0000256" key="1">
    <source>
        <dbReference type="ARBA" id="ARBA00004613"/>
    </source>
</evidence>
<dbReference type="InterPro" id="IPR001398">
    <property type="entry name" value="Macrophage_inhib_fac"/>
</dbReference>
<dbReference type="Proteomes" id="UP000663879">
    <property type="component" value="Unassembled WGS sequence"/>
</dbReference>
<evidence type="ECO:0000256" key="4">
    <source>
        <dbReference type="ARBA" id="ARBA00022525"/>
    </source>
</evidence>
<dbReference type="Pfam" id="PF01187">
    <property type="entry name" value="MIF"/>
    <property type="match status" value="1"/>
</dbReference>
<comment type="subcellular location">
    <subcellularLocation>
        <location evidence="1">Secreted</location>
    </subcellularLocation>
</comment>
<evidence type="ECO:0000256" key="12">
    <source>
        <dbReference type="ARBA" id="ARBA00042730"/>
    </source>
</evidence>
<name>A0A814B0I8_9BILA</name>
<evidence type="ECO:0000256" key="3">
    <source>
        <dbReference type="ARBA" id="ARBA00022514"/>
    </source>
</evidence>
<dbReference type="InterPro" id="IPR014347">
    <property type="entry name" value="Tautomerase/MIF_sf"/>
</dbReference>
<keyword evidence="14" id="KW-1185">Reference proteome</keyword>
<dbReference type="PANTHER" id="PTHR11954">
    <property type="entry name" value="D-DOPACHROME DECARBOXYLASE"/>
    <property type="match status" value="1"/>
</dbReference>
<dbReference type="InterPro" id="IPR019829">
    <property type="entry name" value="Macrophage_inhib_fac_CS"/>
</dbReference>
<dbReference type="OrthoDB" id="255819at2759"/>
<evidence type="ECO:0000256" key="5">
    <source>
        <dbReference type="ARBA" id="ARBA00023235"/>
    </source>
</evidence>
<dbReference type="PANTHER" id="PTHR11954:SF6">
    <property type="entry name" value="MACROPHAGE MIGRATION INHIBITORY FACTOR"/>
    <property type="match status" value="1"/>
</dbReference>
<evidence type="ECO:0000256" key="7">
    <source>
        <dbReference type="ARBA" id="ARBA00036823"/>
    </source>
</evidence>
<comment type="caution">
    <text evidence="13">The sequence shown here is derived from an EMBL/GenBank/DDBJ whole genome shotgun (WGS) entry which is preliminary data.</text>
</comment>
<dbReference type="EC" id="5.3.2.1" evidence="9"/>
<dbReference type="EC" id="5.3.3.12" evidence="8"/>
<sequence length="117" mass="13009">MPLLQINSNVAKEKFTKEYILNFGNVLTKAMNKPIDFCVIHVLADQLMSFGGTFEPLAILTLSSIGHLGVEENKTYSNVIMTELEKLGISPTRVFINFNELQPSEVGFNKTTIADSK</sequence>
<keyword evidence="4" id="KW-0964">Secreted</keyword>
<keyword evidence="5" id="KW-0413">Isomerase</keyword>
<reference evidence="13" key="1">
    <citation type="submission" date="2021-02" db="EMBL/GenBank/DDBJ databases">
        <authorList>
            <person name="Nowell W R."/>
        </authorList>
    </citation>
    <scope>NUCLEOTIDE SEQUENCE</scope>
    <source>
        <strain evidence="13">Ploen Becks lab</strain>
    </source>
</reference>
<dbReference type="GO" id="GO:0005615">
    <property type="term" value="C:extracellular space"/>
    <property type="evidence" value="ECO:0007669"/>
    <property type="project" value="UniProtKB-KW"/>
</dbReference>
<organism evidence="13 14">
    <name type="scientific">Brachionus calyciflorus</name>
    <dbReference type="NCBI Taxonomy" id="104777"/>
    <lineage>
        <taxon>Eukaryota</taxon>
        <taxon>Metazoa</taxon>
        <taxon>Spiralia</taxon>
        <taxon>Gnathifera</taxon>
        <taxon>Rotifera</taxon>
        <taxon>Eurotatoria</taxon>
        <taxon>Monogononta</taxon>
        <taxon>Pseudotrocha</taxon>
        <taxon>Ploima</taxon>
        <taxon>Brachionidae</taxon>
        <taxon>Brachionus</taxon>
    </lineage>
</organism>
<keyword evidence="3" id="KW-0202">Cytokine</keyword>
<accession>A0A814B0I8</accession>
<dbReference type="GO" id="GO:0050178">
    <property type="term" value="F:phenylpyruvate tautomerase activity"/>
    <property type="evidence" value="ECO:0007669"/>
    <property type="project" value="UniProtKB-EC"/>
</dbReference>
<dbReference type="GO" id="GO:0005125">
    <property type="term" value="F:cytokine activity"/>
    <property type="evidence" value="ECO:0007669"/>
    <property type="project" value="UniProtKB-KW"/>
</dbReference>
<evidence type="ECO:0000313" key="14">
    <source>
        <dbReference type="Proteomes" id="UP000663879"/>
    </source>
</evidence>
<comment type="catalytic activity">
    <reaction evidence="7">
        <text>L-dopachrome = 5,6-dihydroxyindole-2-carboxylate</text>
        <dbReference type="Rhea" id="RHEA:13041"/>
        <dbReference type="ChEBI" id="CHEBI:16875"/>
        <dbReference type="ChEBI" id="CHEBI:57509"/>
        <dbReference type="EC" id="5.3.3.12"/>
    </reaction>
</comment>
<gene>
    <name evidence="13" type="ORF">OXX778_LOCUS12333</name>
</gene>
<evidence type="ECO:0000256" key="2">
    <source>
        <dbReference type="ARBA" id="ARBA00005851"/>
    </source>
</evidence>
<comment type="catalytic activity">
    <reaction evidence="6">
        <text>3-phenylpyruvate = enol-phenylpyruvate</text>
        <dbReference type="Rhea" id="RHEA:17097"/>
        <dbReference type="ChEBI" id="CHEBI:16815"/>
        <dbReference type="ChEBI" id="CHEBI:18005"/>
        <dbReference type="EC" id="5.3.2.1"/>
    </reaction>
</comment>
<dbReference type="Gene3D" id="3.30.429.10">
    <property type="entry name" value="Macrophage Migration Inhibitory Factor"/>
    <property type="match status" value="1"/>
</dbReference>
<dbReference type="SUPFAM" id="SSF55331">
    <property type="entry name" value="Tautomerase/MIF"/>
    <property type="match status" value="1"/>
</dbReference>
<dbReference type="AlphaFoldDB" id="A0A814B0I8"/>
<proteinExistence type="inferred from homology"/>
<dbReference type="EMBL" id="CAJNOC010002220">
    <property type="protein sequence ID" value="CAF0919957.1"/>
    <property type="molecule type" value="Genomic_DNA"/>
</dbReference>
<dbReference type="PROSITE" id="PS01158">
    <property type="entry name" value="MIF"/>
    <property type="match status" value="1"/>
</dbReference>